<dbReference type="EMBL" id="OOIP01000024">
    <property type="protein sequence ID" value="SPO41006.1"/>
    <property type="molecule type" value="Genomic_DNA"/>
</dbReference>
<feature type="compositionally biased region" description="Polar residues" evidence="1">
    <location>
        <begin position="41"/>
        <end position="50"/>
    </location>
</feature>
<accession>A0A5C3FA77</accession>
<dbReference type="Proteomes" id="UP000323386">
    <property type="component" value="Unassembled WGS sequence"/>
</dbReference>
<evidence type="ECO:0000256" key="1">
    <source>
        <dbReference type="SAM" id="MobiDB-lite"/>
    </source>
</evidence>
<sequence length="208" mass="22396">MIVCSLCPPSHCGTNEARFEGGPRTQRPGERRGRAGASGENTHANDTTTPVLPLRPCPNHSVLVRLPARPSSSAASASERAALLGATRDRATSTTTTTDRRPCLSISSRSAFHPGTPLRSDPTTNLHTGDNRAAASSWSAARLPPARYHFLSLGTRQSSDLLRPSSAHPPPSEAHPPQLLRTHRQPPTTQPTEAHQQHKQRTAAKDFH</sequence>
<protein>
    <submittedName>
        <fullName evidence="2">Uncharacterized protein</fullName>
    </submittedName>
</protein>
<proteinExistence type="predicted"/>
<feature type="region of interest" description="Disordered" evidence="1">
    <location>
        <begin position="15"/>
        <end position="56"/>
    </location>
</feature>
<feature type="region of interest" description="Disordered" evidence="1">
    <location>
        <begin position="159"/>
        <end position="208"/>
    </location>
</feature>
<evidence type="ECO:0000313" key="3">
    <source>
        <dbReference type="Proteomes" id="UP000323386"/>
    </source>
</evidence>
<keyword evidence="3" id="KW-1185">Reference proteome</keyword>
<organism evidence="2 3">
    <name type="scientific">Pseudozyma flocculosa</name>
    <dbReference type="NCBI Taxonomy" id="84751"/>
    <lineage>
        <taxon>Eukaryota</taxon>
        <taxon>Fungi</taxon>
        <taxon>Dikarya</taxon>
        <taxon>Basidiomycota</taxon>
        <taxon>Ustilaginomycotina</taxon>
        <taxon>Ustilaginomycetes</taxon>
        <taxon>Ustilaginales</taxon>
        <taxon>Ustilaginaceae</taxon>
        <taxon>Pseudozyma</taxon>
    </lineage>
</organism>
<dbReference type="AlphaFoldDB" id="A0A5C3FA77"/>
<feature type="region of interest" description="Disordered" evidence="1">
    <location>
        <begin position="68"/>
        <end position="132"/>
    </location>
</feature>
<reference evidence="2 3" key="1">
    <citation type="submission" date="2018-03" db="EMBL/GenBank/DDBJ databases">
        <authorList>
            <person name="Guldener U."/>
        </authorList>
    </citation>
    <scope>NUCLEOTIDE SEQUENCE [LARGE SCALE GENOMIC DNA]</scope>
    <source>
        <strain evidence="2 3">DAOM196992</strain>
    </source>
</reference>
<gene>
    <name evidence="2" type="ORF">PSFLO_06488</name>
</gene>
<evidence type="ECO:0000313" key="2">
    <source>
        <dbReference type="EMBL" id="SPO41006.1"/>
    </source>
</evidence>
<feature type="compositionally biased region" description="Low complexity" evidence="1">
    <location>
        <begin position="68"/>
        <end position="97"/>
    </location>
</feature>
<name>A0A5C3FA77_9BASI</name>
<feature type="compositionally biased region" description="Basic and acidic residues" evidence="1">
    <location>
        <begin position="17"/>
        <end position="33"/>
    </location>
</feature>